<dbReference type="EMBL" id="CP115168">
    <property type="protein sequence ID" value="WDA60760.1"/>
    <property type="molecule type" value="Genomic_DNA"/>
</dbReference>
<dbReference type="Proteomes" id="UP001217044">
    <property type="component" value="Plasmid pDATS03"/>
</dbReference>
<organism evidence="1 2">
    <name type="scientific">Deinococcus aquaticus</name>
    <dbReference type="NCBI Taxonomy" id="328692"/>
    <lineage>
        <taxon>Bacteria</taxon>
        <taxon>Thermotogati</taxon>
        <taxon>Deinococcota</taxon>
        <taxon>Deinococci</taxon>
        <taxon>Deinococcales</taxon>
        <taxon>Deinococcaceae</taxon>
        <taxon>Deinococcus</taxon>
    </lineage>
</organism>
<evidence type="ECO:0000313" key="2">
    <source>
        <dbReference type="Proteomes" id="UP001217044"/>
    </source>
</evidence>
<geneLocation type="plasmid" evidence="1 2">
    <name>pDATS03</name>
</geneLocation>
<reference evidence="1 2" key="1">
    <citation type="submission" date="2022-12" db="EMBL/GenBank/DDBJ databases">
        <title>Genome Sequence of Deinococcus aquaticus Type Strain PB314.</title>
        <authorList>
            <person name="Albert C."/>
            <person name="Hill J."/>
            <person name="Boren L."/>
            <person name="Scholz-Ng S."/>
            <person name="Fatema N."/>
            <person name="Grosso R."/>
            <person name="Soboslay E."/>
            <person name="Tuohy J."/>
        </authorList>
    </citation>
    <scope>NUCLEOTIDE SEQUENCE [LARGE SCALE GENOMIC DNA]</scope>
    <source>
        <strain evidence="1 2">PB-314</strain>
        <plasmid evidence="1 2">pDATS03</plasmid>
    </source>
</reference>
<accession>A0ABY7V6M0</accession>
<gene>
    <name evidence="1" type="ORF">M8445_18180</name>
</gene>
<evidence type="ECO:0008006" key="3">
    <source>
        <dbReference type="Google" id="ProtNLM"/>
    </source>
</evidence>
<sequence>MRGVRWFRAYRTYGPAPVAVEKVARFVQRHRLGDVVVSLRVERHAGREFWLFLTLETEQWGELPEELEDILGECPVLSQPLPDAFGLEDIQGMASGDLQVRALGQCLEYRQVRRESFENPFEVDARVLARDAELPEDAAERLLWFLSAAGTGSWSSLRAACRALGVTDAGLASRLARHLRLLGHLELLDRGRWAVPPAAVACVQVDGRPVRFLVGARDSRSLTLGSVDRQAGGPGRVVVPQGVGAGELVWPADALSLSLPGVAAYRAGLGTLGSVNPQLLKLRLFDGQRFAEAAFSGQVGLFELTLPDGRTQHALHVDGRWVEGEFFTLRFLAVQAMGLLEAWRFHADREELAVRFEGRLPEVYERALVLCSGLLPESRGGWLVYQNVPLRVAARLAAKLDVALDLTAPEVHA</sequence>
<evidence type="ECO:0000313" key="1">
    <source>
        <dbReference type="EMBL" id="WDA60760.1"/>
    </source>
</evidence>
<protein>
    <recommendedName>
        <fullName evidence="3">Transcriptional regulator</fullName>
    </recommendedName>
</protein>
<keyword evidence="1" id="KW-0614">Plasmid</keyword>
<proteinExistence type="predicted"/>
<dbReference type="RefSeq" id="WP_273991507.1">
    <property type="nucleotide sequence ID" value="NZ_CP115168.1"/>
</dbReference>
<keyword evidence="2" id="KW-1185">Reference proteome</keyword>
<name>A0ABY7V6M0_9DEIO</name>